<dbReference type="InterPro" id="IPR001715">
    <property type="entry name" value="CH_dom"/>
</dbReference>
<dbReference type="SMART" id="SM00033">
    <property type="entry name" value="CH"/>
    <property type="match status" value="4"/>
</dbReference>
<dbReference type="InterPro" id="IPR036872">
    <property type="entry name" value="CH_dom_sf"/>
</dbReference>
<keyword evidence="3" id="KW-0106">Calcium</keyword>
<dbReference type="InterPro" id="IPR002048">
    <property type="entry name" value="EF_hand_dom"/>
</dbReference>
<feature type="domain" description="EF-hand" evidence="7">
    <location>
        <begin position="19"/>
        <end position="54"/>
    </location>
</feature>
<keyword evidence="4" id="KW-0009">Actin-binding</keyword>
<feature type="domain" description="Calponin-homology (CH)" evidence="6">
    <location>
        <begin position="506"/>
        <end position="614"/>
    </location>
</feature>
<dbReference type="FunFam" id="1.10.418.10:FF:000027">
    <property type="entry name" value="Probable fimbrin"/>
    <property type="match status" value="1"/>
</dbReference>
<dbReference type="InterPro" id="IPR039959">
    <property type="entry name" value="Fimbrin/Plastin"/>
</dbReference>
<dbReference type="GO" id="GO:0005509">
    <property type="term" value="F:calcium ion binding"/>
    <property type="evidence" value="ECO:0007669"/>
    <property type="project" value="InterPro"/>
</dbReference>
<dbReference type="FunFam" id="1.10.418.10:FF:000016">
    <property type="entry name" value="Probable fimbrin"/>
    <property type="match status" value="1"/>
</dbReference>
<evidence type="ECO:0000256" key="5">
    <source>
        <dbReference type="ARBA" id="ARBA00073963"/>
    </source>
</evidence>
<dbReference type="OMA" id="WQLMRKN"/>
<dbReference type="Proteomes" id="UP000242180">
    <property type="component" value="Unassembled WGS sequence"/>
</dbReference>
<dbReference type="OrthoDB" id="431378at2759"/>
<dbReference type="EMBL" id="MCGN01000012">
    <property type="protein sequence ID" value="ORY90566.1"/>
    <property type="molecule type" value="Genomic_DNA"/>
</dbReference>
<dbReference type="GO" id="GO:0005884">
    <property type="term" value="C:actin filament"/>
    <property type="evidence" value="ECO:0007669"/>
    <property type="project" value="TreeGrafter"/>
</dbReference>
<dbReference type="Gene3D" id="1.10.238.10">
    <property type="entry name" value="EF-hand"/>
    <property type="match status" value="1"/>
</dbReference>
<dbReference type="SUPFAM" id="SSF47473">
    <property type="entry name" value="EF-hand"/>
    <property type="match status" value="1"/>
</dbReference>
<keyword evidence="9" id="KW-1185">Reference proteome</keyword>
<dbReference type="CDD" id="cd21300">
    <property type="entry name" value="CH_FIMB_rpt3"/>
    <property type="match status" value="1"/>
</dbReference>
<dbReference type="PANTHER" id="PTHR19961">
    <property type="entry name" value="FIMBRIN/PLASTIN"/>
    <property type="match status" value="1"/>
</dbReference>
<feature type="domain" description="Calponin-homology (CH)" evidence="6">
    <location>
        <begin position="387"/>
        <end position="493"/>
    </location>
</feature>
<dbReference type="SUPFAM" id="SSF47576">
    <property type="entry name" value="Calponin-homology domain, CH-domain"/>
    <property type="match status" value="1"/>
</dbReference>
<dbReference type="CDD" id="cd21294">
    <property type="entry name" value="CH_FIMB_rpt1"/>
    <property type="match status" value="1"/>
</dbReference>
<dbReference type="PANTHER" id="PTHR19961:SF18">
    <property type="entry name" value="FI19014P1"/>
    <property type="match status" value="1"/>
</dbReference>
<dbReference type="AlphaFoldDB" id="A0A1X2H1N7"/>
<dbReference type="STRING" id="13706.A0A1X2H1N7"/>
<dbReference type="InParanoid" id="A0A1X2H1N7"/>
<evidence type="ECO:0000313" key="9">
    <source>
        <dbReference type="Proteomes" id="UP000242180"/>
    </source>
</evidence>
<dbReference type="GO" id="GO:0051639">
    <property type="term" value="P:actin filament network formation"/>
    <property type="evidence" value="ECO:0007669"/>
    <property type="project" value="TreeGrafter"/>
</dbReference>
<evidence type="ECO:0000259" key="7">
    <source>
        <dbReference type="PROSITE" id="PS50222"/>
    </source>
</evidence>
<dbReference type="Pfam" id="PF13499">
    <property type="entry name" value="EF-hand_7"/>
    <property type="match status" value="1"/>
</dbReference>
<dbReference type="SMART" id="SM00054">
    <property type="entry name" value="EFh"/>
    <property type="match status" value="2"/>
</dbReference>
<dbReference type="PROSITE" id="PS00018">
    <property type="entry name" value="EF_HAND_1"/>
    <property type="match status" value="1"/>
</dbReference>
<keyword evidence="2" id="KW-0677">Repeat</keyword>
<dbReference type="Gene3D" id="1.10.418.10">
    <property type="entry name" value="Calponin-like domain"/>
    <property type="match status" value="4"/>
</dbReference>
<dbReference type="GO" id="GO:0051015">
    <property type="term" value="F:actin filament binding"/>
    <property type="evidence" value="ECO:0007669"/>
    <property type="project" value="EnsemblFungi"/>
</dbReference>
<evidence type="ECO:0000256" key="1">
    <source>
        <dbReference type="ARBA" id="ARBA00022723"/>
    </source>
</evidence>
<proteinExistence type="predicted"/>
<protein>
    <recommendedName>
        <fullName evidence="5">Fimbrin</fullName>
    </recommendedName>
</protein>
<dbReference type="PROSITE" id="PS00020">
    <property type="entry name" value="ACTININ_2"/>
    <property type="match status" value="1"/>
</dbReference>
<feature type="domain" description="Calponin-homology (CH)" evidence="6">
    <location>
        <begin position="118"/>
        <end position="235"/>
    </location>
</feature>
<name>A0A1X2H1N7_SYNRA</name>
<evidence type="ECO:0000259" key="6">
    <source>
        <dbReference type="PROSITE" id="PS50021"/>
    </source>
</evidence>
<sequence length="618" mass="69695">MPILNAFTLQKKYPALQVNDINTLIDQFSACDLDGDGYLDQREIQQACKDTGVSDNYDEIRATLKDVSTSATSKIDAEEFIELAARLKEGRNKGAFDVHQHKIRVHGTNANTTHTINEDERTEFTRHINSVMAGDSHIGHRLPIPTNTMQLFDECRDGLILCKLINDAVPDTIDERVLNAGKKINNFQMVENNNIVINSAKAIGCSVVNIGPQDIIEAREHLILGLIWQIIKRGLLSKIDIKLHPELYRLLEEDETLDEFLKLPPDQILLRWFNYHLKAANWDRRVKNFSKDVADGENYTILLNQLKPESCSRAPLQERDLLRRAEMVLDNAEAIGCRKYLTPTALVAGNPKLNLAFVAHLFNTHPGLDPLTEEEAPEIEPFDAEGEREARMFTLWLNSLNVDPGVYNLFEDLKDGLILLQAFDKVVPGIVNWRMVSRKQPLSRFKMIENTNYAVMLGQERRFSLVGIQGADIVDENKTLTLGLVWQLMRENIIHTLQSLTKAGRAITDRDMVAWANDTVKRGGKQSKMNSFKDSSLSTGIFFLDVLNGLKPGYVDYSLVTPGRTEEDSFNNAKLAISIARKLGATIFLVPEDIVEVRAKMNLTFIGSLMVVDQQAKN</sequence>
<dbReference type="PROSITE" id="PS50021">
    <property type="entry name" value="CH"/>
    <property type="match status" value="4"/>
</dbReference>
<evidence type="ECO:0000313" key="8">
    <source>
        <dbReference type="EMBL" id="ORY90566.1"/>
    </source>
</evidence>
<feature type="domain" description="Calponin-homology (CH)" evidence="6">
    <location>
        <begin position="263"/>
        <end position="366"/>
    </location>
</feature>
<dbReference type="GO" id="GO:0044396">
    <property type="term" value="P:actin cortical patch organization"/>
    <property type="evidence" value="ECO:0007669"/>
    <property type="project" value="EnsemblFungi"/>
</dbReference>
<dbReference type="InterPro" id="IPR011992">
    <property type="entry name" value="EF-hand-dom_pair"/>
</dbReference>
<dbReference type="GO" id="GO:0030674">
    <property type="term" value="F:protein-macromolecule adaptor activity"/>
    <property type="evidence" value="ECO:0007669"/>
    <property type="project" value="EnsemblFungi"/>
</dbReference>
<dbReference type="GO" id="GO:0032432">
    <property type="term" value="C:actin filament bundle"/>
    <property type="evidence" value="ECO:0007669"/>
    <property type="project" value="EnsemblFungi"/>
</dbReference>
<dbReference type="CDD" id="cd21303">
    <property type="entry name" value="CH_FIMB_rpt4"/>
    <property type="match status" value="1"/>
</dbReference>
<evidence type="ECO:0000256" key="3">
    <source>
        <dbReference type="ARBA" id="ARBA00022837"/>
    </source>
</evidence>
<keyword evidence="1" id="KW-0479">Metal-binding</keyword>
<comment type="caution">
    <text evidence="8">The sequence shown here is derived from an EMBL/GenBank/DDBJ whole genome shotgun (WGS) entry which is preliminary data.</text>
</comment>
<dbReference type="GO" id="GO:0070649">
    <property type="term" value="P:formin-nucleated actin cable assembly"/>
    <property type="evidence" value="ECO:0007669"/>
    <property type="project" value="EnsemblFungi"/>
</dbReference>
<dbReference type="GO" id="GO:0006897">
    <property type="term" value="P:endocytosis"/>
    <property type="evidence" value="ECO:0007669"/>
    <property type="project" value="EnsemblFungi"/>
</dbReference>
<dbReference type="GO" id="GO:0031097">
    <property type="term" value="C:medial cortex"/>
    <property type="evidence" value="ECO:0007669"/>
    <property type="project" value="EnsemblFungi"/>
</dbReference>
<dbReference type="InterPro" id="IPR018247">
    <property type="entry name" value="EF_Hand_1_Ca_BS"/>
</dbReference>
<evidence type="ECO:0000256" key="2">
    <source>
        <dbReference type="ARBA" id="ARBA00022737"/>
    </source>
</evidence>
<dbReference type="CDD" id="cd00051">
    <property type="entry name" value="EFh"/>
    <property type="match status" value="1"/>
</dbReference>
<accession>A0A1X2H1N7</accession>
<evidence type="ECO:0000256" key="4">
    <source>
        <dbReference type="ARBA" id="ARBA00023203"/>
    </source>
</evidence>
<dbReference type="FunFam" id="1.10.418.10:FF:000042">
    <property type="entry name" value="Fimbrin, putative"/>
    <property type="match status" value="1"/>
</dbReference>
<dbReference type="FunCoup" id="A0A1X2H1N7">
    <property type="interactions" value="157"/>
</dbReference>
<dbReference type="FunFam" id="1.10.418.10:FF:000010">
    <property type="entry name" value="Plastin-3 isoform 1"/>
    <property type="match status" value="1"/>
</dbReference>
<dbReference type="Pfam" id="PF00307">
    <property type="entry name" value="CH"/>
    <property type="match status" value="4"/>
</dbReference>
<organism evidence="8 9">
    <name type="scientific">Syncephalastrum racemosum</name>
    <name type="common">Filamentous fungus</name>
    <dbReference type="NCBI Taxonomy" id="13706"/>
    <lineage>
        <taxon>Eukaryota</taxon>
        <taxon>Fungi</taxon>
        <taxon>Fungi incertae sedis</taxon>
        <taxon>Mucoromycota</taxon>
        <taxon>Mucoromycotina</taxon>
        <taxon>Mucoromycetes</taxon>
        <taxon>Mucorales</taxon>
        <taxon>Syncephalastraceae</taxon>
        <taxon>Syncephalastrum</taxon>
    </lineage>
</organism>
<dbReference type="InterPro" id="IPR001589">
    <property type="entry name" value="Actinin_actin-bd_CS"/>
</dbReference>
<dbReference type="GO" id="GO:0030479">
    <property type="term" value="C:actin cortical patch"/>
    <property type="evidence" value="ECO:0007669"/>
    <property type="project" value="EnsemblFungi"/>
</dbReference>
<reference evidence="8 9" key="1">
    <citation type="submission" date="2016-07" db="EMBL/GenBank/DDBJ databases">
        <title>Pervasive Adenine N6-methylation of Active Genes in Fungi.</title>
        <authorList>
            <consortium name="DOE Joint Genome Institute"/>
            <person name="Mondo S.J."/>
            <person name="Dannebaum R.O."/>
            <person name="Kuo R.C."/>
            <person name="Labutti K."/>
            <person name="Haridas S."/>
            <person name="Kuo A."/>
            <person name="Salamov A."/>
            <person name="Ahrendt S.R."/>
            <person name="Lipzen A."/>
            <person name="Sullivan W."/>
            <person name="Andreopoulos W.B."/>
            <person name="Clum A."/>
            <person name="Lindquist E."/>
            <person name="Daum C."/>
            <person name="Ramamoorthy G.K."/>
            <person name="Gryganskyi A."/>
            <person name="Culley D."/>
            <person name="Magnuson J.K."/>
            <person name="James T.Y."/>
            <person name="O'Malley M.A."/>
            <person name="Stajich J.E."/>
            <person name="Spatafora J.W."/>
            <person name="Visel A."/>
            <person name="Grigoriev I.V."/>
        </authorList>
    </citation>
    <scope>NUCLEOTIDE SEQUENCE [LARGE SCALE GENOMIC DNA]</scope>
    <source>
        <strain evidence="8 9">NRRL 2496</strain>
    </source>
</reference>
<dbReference type="PROSITE" id="PS50222">
    <property type="entry name" value="EF_HAND_2"/>
    <property type="match status" value="1"/>
</dbReference>
<dbReference type="GO" id="GO:0044837">
    <property type="term" value="P:actomyosin contractile ring organization"/>
    <property type="evidence" value="ECO:0007669"/>
    <property type="project" value="EnsemblFungi"/>
</dbReference>
<dbReference type="GO" id="GO:0051666">
    <property type="term" value="P:actin cortical patch localization"/>
    <property type="evidence" value="ECO:0007669"/>
    <property type="project" value="EnsemblFungi"/>
</dbReference>
<dbReference type="GO" id="GO:0120106">
    <property type="term" value="C:mitotic actomyosin contractile ring, distal actin filament layer"/>
    <property type="evidence" value="ECO:0007669"/>
    <property type="project" value="EnsemblFungi"/>
</dbReference>
<gene>
    <name evidence="8" type="ORF">BCR43DRAFT_464520</name>
</gene>
<dbReference type="GO" id="GO:0099079">
    <property type="term" value="C:actin body"/>
    <property type="evidence" value="ECO:0007669"/>
    <property type="project" value="EnsemblFungi"/>
</dbReference>